<dbReference type="Proteomes" id="UP000824120">
    <property type="component" value="Chromosome 5"/>
</dbReference>
<keyword evidence="2" id="KW-1185">Reference proteome</keyword>
<accession>A0A9J5Z2U7</accession>
<dbReference type="EMBL" id="JACXVP010000005">
    <property type="protein sequence ID" value="KAG5605398.1"/>
    <property type="molecule type" value="Genomic_DNA"/>
</dbReference>
<proteinExistence type="predicted"/>
<dbReference type="OrthoDB" id="1436833at2759"/>
<evidence type="ECO:0000313" key="2">
    <source>
        <dbReference type="Proteomes" id="UP000824120"/>
    </source>
</evidence>
<name>A0A9J5Z2U7_SOLCO</name>
<organism evidence="1 2">
    <name type="scientific">Solanum commersonii</name>
    <name type="common">Commerson's wild potato</name>
    <name type="synonym">Commerson's nightshade</name>
    <dbReference type="NCBI Taxonomy" id="4109"/>
    <lineage>
        <taxon>Eukaryota</taxon>
        <taxon>Viridiplantae</taxon>
        <taxon>Streptophyta</taxon>
        <taxon>Embryophyta</taxon>
        <taxon>Tracheophyta</taxon>
        <taxon>Spermatophyta</taxon>
        <taxon>Magnoliopsida</taxon>
        <taxon>eudicotyledons</taxon>
        <taxon>Gunneridae</taxon>
        <taxon>Pentapetalae</taxon>
        <taxon>asterids</taxon>
        <taxon>lamiids</taxon>
        <taxon>Solanales</taxon>
        <taxon>Solanaceae</taxon>
        <taxon>Solanoideae</taxon>
        <taxon>Solaneae</taxon>
        <taxon>Solanum</taxon>
    </lineage>
</organism>
<sequence length="131" mass="15075">MKDRPSYRDIRHISVDTCRIATLHYTHLNQEACMRLKIVCSTLLPCKNTLEVTTDRVVLVCRLMKGLQINVWHDSLTKYVKFLHLLGIEEEVHDVFPPHVSHLVDVTKTKPHSTSHMPIFLAVDCQVSDDS</sequence>
<evidence type="ECO:0000313" key="1">
    <source>
        <dbReference type="EMBL" id="KAG5605398.1"/>
    </source>
</evidence>
<dbReference type="AlphaFoldDB" id="A0A9J5Z2U7"/>
<gene>
    <name evidence="1" type="ORF">H5410_026890</name>
</gene>
<protein>
    <submittedName>
        <fullName evidence="1">Uncharacterized protein</fullName>
    </submittedName>
</protein>
<comment type="caution">
    <text evidence="1">The sequence shown here is derived from an EMBL/GenBank/DDBJ whole genome shotgun (WGS) entry which is preliminary data.</text>
</comment>
<reference evidence="1 2" key="1">
    <citation type="submission" date="2020-09" db="EMBL/GenBank/DDBJ databases">
        <title>De no assembly of potato wild relative species, Solanum commersonii.</title>
        <authorList>
            <person name="Cho K."/>
        </authorList>
    </citation>
    <scope>NUCLEOTIDE SEQUENCE [LARGE SCALE GENOMIC DNA]</scope>
    <source>
        <strain evidence="1">LZ3.2</strain>
        <tissue evidence="1">Leaf</tissue>
    </source>
</reference>